<dbReference type="Pfam" id="PF10334">
    <property type="entry name" value="BRE4"/>
    <property type="match status" value="1"/>
</dbReference>
<feature type="compositionally biased region" description="Polar residues" evidence="6">
    <location>
        <begin position="135"/>
        <end position="145"/>
    </location>
</feature>
<sequence length="1191" mass="132952">MQSPGDTTPSPPGDSPTSHDPRPIVGSLDSFEYNGWQSRAGSESNLSNLFTRPTLGPRSVSSPLVACRRSASSRNDLELLHGPRRQSDHWTLFGQLMENGVQPLPDVSTQQAPKQRFKPTTSGQPDGSPAISPGSDPNSFVNAQSPAAERSESFLGPESPLSTDDVIGGYDSNTSTTTHPSGGGPTRFLHLRVSTAHRNVLKCSIAYLIASLFTFSPYLSGFISDLTSYGPGERKPSPSGHMVATIAVYFNPAKTVGAMVEADLFCLLGLFYSSLVCLVSMSMYWWLELKPGWEWLADVVAVAWIGLSMSGVAWMKVWMNSASFNTACSMTAIIIFVVLVKEGGLETLIQVSTIVFFGSAVSNLVCYFIWPQSATSNLQTNLTKTLDSFSTLLTRLTNVFLLENESGMQARSLRNLQQAVKDHQNSFTTLKKDLSEAQSEWFRRKLPSEKADRGNKTRNAGRQSYEDAVDSMNRLAQHLNGLRSSTRLQYDLTKAGIIRDNSKKLGKASAVHTTGQIVEEDEIAMLSAAVEMFGDLVEELGPPLKALSGACTSTLQRLRDAFLKSQSVTQRKRDVITPHEFTELIDDINHALVRFESTSNHAVLRLYRRSDTNHTSSSSSVVSSDFKNIVHGENSLLTGPDHEHVFLVYFFIFTLQEFARELVSLVDAMERIYTYEQARLVQRSFWWKAFVRIAHTLHGIRLRGKFGKSSQGGSGLRRSLSAYIIPGHRAAHPFFPKVRPHAPNTIQTPSRDKLSFWGKVKHTIWEIGILLTERDTKYAIKAGMATAILSAPAFFDATRPTFVQYYGDWALISYFIVISPTIGATNYLSLQRVLGTLFGAAVAAATYTCFPEDAVFLAVFGFIFSLPCFYFAVVKPQYLSASRFVLLTYNLTCLYCYNIREKDVSVFDVAFHRAVAVTVGVLWAAFISRFWWPTEARRELSRALGEFCLNIGWLYTRLVASNSFAPEYHHQYECSDDSETSLLPGRVPTTRLNNSIQEFMSMELHLQIKLIELQTLLAQAQHEPRLKGPFPVQLYRNVLTGLQAILDNLHSMRCVTTREEWYKSVRQDFIVPVNKERHEMVGNIILSFSTLASAFRLKAPLPPYLPPVEKSRLRLVDAIRRLDVVKNRDVKGSRQLLFFAYALAMKGVTEELESLGRTLQNAFGVIGQTSDEFEALFIVPEEGQRIINYVA</sequence>
<evidence type="ECO:0000256" key="6">
    <source>
        <dbReference type="SAM" id="MobiDB-lite"/>
    </source>
</evidence>
<feature type="transmembrane region" description="Helical" evidence="7">
    <location>
        <begin position="910"/>
        <end position="932"/>
    </location>
</feature>
<dbReference type="PRINTS" id="PR02047">
    <property type="entry name" value="BREFELDNASP4"/>
</dbReference>
<feature type="region of interest" description="Disordered" evidence="6">
    <location>
        <begin position="101"/>
        <end position="184"/>
    </location>
</feature>
<feature type="region of interest" description="Disordered" evidence="6">
    <location>
        <begin position="445"/>
        <end position="465"/>
    </location>
</feature>
<feature type="transmembrane region" description="Helical" evidence="7">
    <location>
        <begin position="347"/>
        <end position="370"/>
    </location>
</feature>
<evidence type="ECO:0000313" key="10">
    <source>
        <dbReference type="EMBL" id="KIK03485.1"/>
    </source>
</evidence>
<organism evidence="10 11">
    <name type="scientific">Laccaria amethystina LaAM-08-1</name>
    <dbReference type="NCBI Taxonomy" id="1095629"/>
    <lineage>
        <taxon>Eukaryota</taxon>
        <taxon>Fungi</taxon>
        <taxon>Dikarya</taxon>
        <taxon>Basidiomycota</taxon>
        <taxon>Agaricomycotina</taxon>
        <taxon>Agaricomycetes</taxon>
        <taxon>Agaricomycetidae</taxon>
        <taxon>Agaricales</taxon>
        <taxon>Agaricineae</taxon>
        <taxon>Hydnangiaceae</taxon>
        <taxon>Laccaria</taxon>
    </lineage>
</organism>
<feature type="transmembrane region" description="Helical" evidence="7">
    <location>
        <begin position="264"/>
        <end position="287"/>
    </location>
</feature>
<feature type="transmembrane region" description="Helical" evidence="7">
    <location>
        <begin position="293"/>
        <end position="315"/>
    </location>
</feature>
<keyword evidence="5" id="KW-0175">Coiled coil</keyword>
<feature type="transmembrane region" description="Helical" evidence="7">
    <location>
        <begin position="833"/>
        <end position="850"/>
    </location>
</feature>
<keyword evidence="4 7" id="KW-0472">Membrane</keyword>
<dbReference type="PANTHER" id="PTHR47804:SF1">
    <property type="entry name" value="DUF2421 DOMAIN-CONTAINING PROTEIN"/>
    <property type="match status" value="1"/>
</dbReference>
<dbReference type="Pfam" id="PF13515">
    <property type="entry name" value="FUSC_2"/>
    <property type="match status" value="1"/>
</dbReference>
<keyword evidence="11" id="KW-1185">Reference proteome</keyword>
<reference evidence="11" key="2">
    <citation type="submission" date="2015-01" db="EMBL/GenBank/DDBJ databases">
        <title>Evolutionary Origins and Diversification of the Mycorrhizal Mutualists.</title>
        <authorList>
            <consortium name="DOE Joint Genome Institute"/>
            <consortium name="Mycorrhizal Genomics Consortium"/>
            <person name="Kohler A."/>
            <person name="Kuo A."/>
            <person name="Nagy L.G."/>
            <person name="Floudas D."/>
            <person name="Copeland A."/>
            <person name="Barry K.W."/>
            <person name="Cichocki N."/>
            <person name="Veneault-Fourrey C."/>
            <person name="LaButti K."/>
            <person name="Lindquist E.A."/>
            <person name="Lipzen A."/>
            <person name="Lundell T."/>
            <person name="Morin E."/>
            <person name="Murat C."/>
            <person name="Riley R."/>
            <person name="Ohm R."/>
            <person name="Sun H."/>
            <person name="Tunlid A."/>
            <person name="Henrissat B."/>
            <person name="Grigoriev I.V."/>
            <person name="Hibbett D.S."/>
            <person name="Martin F."/>
        </authorList>
    </citation>
    <scope>NUCLEOTIDE SEQUENCE [LARGE SCALE GENOMIC DNA]</scope>
    <source>
        <strain evidence="11">LaAM-08-1</strain>
    </source>
</reference>
<evidence type="ECO:0000256" key="4">
    <source>
        <dbReference type="ARBA" id="ARBA00023136"/>
    </source>
</evidence>
<dbReference type="InterPro" id="IPR049453">
    <property type="entry name" value="Memb_transporter_dom"/>
</dbReference>
<evidence type="ECO:0000259" key="9">
    <source>
        <dbReference type="Pfam" id="PF13515"/>
    </source>
</evidence>
<feature type="region of interest" description="Disordered" evidence="6">
    <location>
        <begin position="1"/>
        <end position="63"/>
    </location>
</feature>
<feature type="transmembrane region" description="Helical" evidence="7">
    <location>
        <begin position="809"/>
        <end position="827"/>
    </location>
</feature>
<dbReference type="InterPro" id="IPR018820">
    <property type="entry name" value="BRE4-related_DUF2421"/>
</dbReference>
<dbReference type="OrthoDB" id="68611at2759"/>
<evidence type="ECO:0000256" key="7">
    <source>
        <dbReference type="SAM" id="Phobius"/>
    </source>
</evidence>
<dbReference type="HOGENOM" id="CLU_001127_1_1_1"/>
<evidence type="ECO:0000259" key="8">
    <source>
        <dbReference type="Pfam" id="PF10334"/>
    </source>
</evidence>
<evidence type="ECO:0000313" key="11">
    <source>
        <dbReference type="Proteomes" id="UP000054477"/>
    </source>
</evidence>
<feature type="compositionally biased region" description="Polar residues" evidence="6">
    <location>
        <begin position="107"/>
        <end position="125"/>
    </location>
</feature>
<proteinExistence type="predicted"/>
<reference evidence="10 11" key="1">
    <citation type="submission" date="2014-04" db="EMBL/GenBank/DDBJ databases">
        <authorList>
            <consortium name="DOE Joint Genome Institute"/>
            <person name="Kuo A."/>
            <person name="Kohler A."/>
            <person name="Nagy L.G."/>
            <person name="Floudas D."/>
            <person name="Copeland A."/>
            <person name="Barry K.W."/>
            <person name="Cichocki N."/>
            <person name="Veneault-Fourrey C."/>
            <person name="LaButti K."/>
            <person name="Lindquist E.A."/>
            <person name="Lipzen A."/>
            <person name="Lundell T."/>
            <person name="Morin E."/>
            <person name="Murat C."/>
            <person name="Sun H."/>
            <person name="Tunlid A."/>
            <person name="Henrissat B."/>
            <person name="Grigoriev I.V."/>
            <person name="Hibbett D.S."/>
            <person name="Martin F."/>
            <person name="Nordberg H.P."/>
            <person name="Cantor M.N."/>
            <person name="Hua S.X."/>
        </authorList>
    </citation>
    <scope>NUCLEOTIDE SEQUENCE [LARGE SCALE GENOMIC DNA]</scope>
    <source>
        <strain evidence="10 11">LaAM-08-1</strain>
    </source>
</reference>
<dbReference type="GO" id="GO:0016020">
    <property type="term" value="C:membrane"/>
    <property type="evidence" value="ECO:0007669"/>
    <property type="project" value="UniProtKB-SubCell"/>
</dbReference>
<feature type="domain" description="DUF2421" evidence="8">
    <location>
        <begin position="997"/>
        <end position="1108"/>
    </location>
</feature>
<name>A0A0C9WVI8_9AGAR</name>
<dbReference type="STRING" id="1095629.A0A0C9WVI8"/>
<feature type="domain" description="Integral membrane bound transporter" evidence="9">
    <location>
        <begin position="805"/>
        <end position="927"/>
    </location>
</feature>
<dbReference type="EMBL" id="KN838579">
    <property type="protein sequence ID" value="KIK03485.1"/>
    <property type="molecule type" value="Genomic_DNA"/>
</dbReference>
<protein>
    <recommendedName>
        <fullName evidence="12">DUF2421 domain-containing protein</fullName>
    </recommendedName>
</protein>
<feature type="transmembrane region" description="Helical" evidence="7">
    <location>
        <begin position="322"/>
        <end position="341"/>
    </location>
</feature>
<feature type="compositionally biased region" description="Basic and acidic residues" evidence="6">
    <location>
        <begin position="445"/>
        <end position="455"/>
    </location>
</feature>
<dbReference type="PANTHER" id="PTHR47804">
    <property type="entry name" value="60S RIBOSOMAL PROTEIN L19"/>
    <property type="match status" value="1"/>
</dbReference>
<dbReference type="AlphaFoldDB" id="A0A0C9WVI8"/>
<feature type="coiled-coil region" evidence="5">
    <location>
        <begin position="413"/>
        <end position="440"/>
    </location>
</feature>
<evidence type="ECO:0000256" key="1">
    <source>
        <dbReference type="ARBA" id="ARBA00004141"/>
    </source>
</evidence>
<comment type="subcellular location">
    <subcellularLocation>
        <location evidence="1">Membrane</location>
        <topology evidence="1">Multi-pass membrane protein</topology>
    </subcellularLocation>
</comment>
<evidence type="ECO:0008006" key="12">
    <source>
        <dbReference type="Google" id="ProtNLM"/>
    </source>
</evidence>
<feature type="transmembrane region" description="Helical" evidence="7">
    <location>
        <begin position="855"/>
        <end position="873"/>
    </location>
</feature>
<feature type="transmembrane region" description="Helical" evidence="7">
    <location>
        <begin position="239"/>
        <end position="257"/>
    </location>
</feature>
<evidence type="ECO:0000256" key="5">
    <source>
        <dbReference type="SAM" id="Coils"/>
    </source>
</evidence>
<gene>
    <name evidence="10" type="ORF">K443DRAFT_676667</name>
</gene>
<feature type="transmembrane region" description="Helical" evidence="7">
    <location>
        <begin position="879"/>
        <end position="898"/>
    </location>
</feature>
<dbReference type="InterPro" id="IPR023244">
    <property type="entry name" value="Brefeldin_A-sensitivity_4"/>
</dbReference>
<dbReference type="Proteomes" id="UP000054477">
    <property type="component" value="Unassembled WGS sequence"/>
</dbReference>
<accession>A0A0C9WVI8</accession>
<keyword evidence="3 7" id="KW-1133">Transmembrane helix</keyword>
<keyword evidence="2 7" id="KW-0812">Transmembrane</keyword>
<feature type="transmembrane region" description="Helical" evidence="7">
    <location>
        <begin position="200"/>
        <end position="219"/>
    </location>
</feature>
<evidence type="ECO:0000256" key="3">
    <source>
        <dbReference type="ARBA" id="ARBA00022989"/>
    </source>
</evidence>
<feature type="compositionally biased region" description="Polar residues" evidence="6">
    <location>
        <begin position="35"/>
        <end position="51"/>
    </location>
</feature>
<dbReference type="InterPro" id="IPR052430">
    <property type="entry name" value="IVT-Associated"/>
</dbReference>
<evidence type="ECO:0000256" key="2">
    <source>
        <dbReference type="ARBA" id="ARBA00022692"/>
    </source>
</evidence>